<evidence type="ECO:0000256" key="5">
    <source>
        <dbReference type="ARBA" id="ARBA00023163"/>
    </source>
</evidence>
<dbReference type="Proteomes" id="UP001177003">
    <property type="component" value="Chromosome 5"/>
</dbReference>
<evidence type="ECO:0000256" key="1">
    <source>
        <dbReference type="ARBA" id="ARBA00004123"/>
    </source>
</evidence>
<dbReference type="GO" id="GO:0006357">
    <property type="term" value="P:regulation of transcription by RNA polymerase II"/>
    <property type="evidence" value="ECO:0007669"/>
    <property type="project" value="TreeGrafter"/>
</dbReference>
<evidence type="ECO:0000256" key="7">
    <source>
        <dbReference type="SAM" id="MobiDB-lite"/>
    </source>
</evidence>
<keyword evidence="4" id="KW-0805">Transcription regulation</keyword>
<dbReference type="GO" id="GO:0046872">
    <property type="term" value="F:metal ion binding"/>
    <property type="evidence" value="ECO:0007669"/>
    <property type="project" value="UniProtKB-KW"/>
</dbReference>
<dbReference type="PANTHER" id="PTHR12549:SF11">
    <property type="entry name" value="LYSINE-SPECIFIC DEMETHYLASE JMJ25"/>
    <property type="match status" value="1"/>
</dbReference>
<dbReference type="InterPro" id="IPR045109">
    <property type="entry name" value="LSDs-like"/>
</dbReference>
<dbReference type="InterPro" id="IPR018866">
    <property type="entry name" value="Znf-4CXXC_R1"/>
</dbReference>
<evidence type="ECO:0000256" key="4">
    <source>
        <dbReference type="ARBA" id="ARBA00023015"/>
    </source>
</evidence>
<evidence type="ECO:0000256" key="6">
    <source>
        <dbReference type="ARBA" id="ARBA00023242"/>
    </source>
</evidence>
<organism evidence="9 10">
    <name type="scientific">Lactuca saligna</name>
    <name type="common">Willowleaf lettuce</name>
    <dbReference type="NCBI Taxonomy" id="75948"/>
    <lineage>
        <taxon>Eukaryota</taxon>
        <taxon>Viridiplantae</taxon>
        <taxon>Streptophyta</taxon>
        <taxon>Embryophyta</taxon>
        <taxon>Tracheophyta</taxon>
        <taxon>Spermatophyta</taxon>
        <taxon>Magnoliopsida</taxon>
        <taxon>eudicotyledons</taxon>
        <taxon>Gunneridae</taxon>
        <taxon>Pentapetalae</taxon>
        <taxon>asterids</taxon>
        <taxon>campanulids</taxon>
        <taxon>Asterales</taxon>
        <taxon>Asteraceae</taxon>
        <taxon>Cichorioideae</taxon>
        <taxon>Cichorieae</taxon>
        <taxon>Lactucinae</taxon>
        <taxon>Lactuca</taxon>
    </lineage>
</organism>
<dbReference type="AlphaFoldDB" id="A0AA35Z3M9"/>
<evidence type="ECO:0000256" key="3">
    <source>
        <dbReference type="ARBA" id="ARBA00022723"/>
    </source>
</evidence>
<dbReference type="EMBL" id="OX465081">
    <property type="protein sequence ID" value="CAI9285196.1"/>
    <property type="molecule type" value="Genomic_DNA"/>
</dbReference>
<accession>A0AA35Z3M9</accession>
<gene>
    <name evidence="9" type="ORF">LSALG_LOCUS24678</name>
</gene>
<keyword evidence="5" id="KW-0804">Transcription</keyword>
<name>A0AA35Z3M9_LACSI</name>
<feature type="domain" description="Zinc-finger" evidence="8">
    <location>
        <begin position="83"/>
        <end position="144"/>
    </location>
</feature>
<dbReference type="PANTHER" id="PTHR12549">
    <property type="entry name" value="JMJC DOMAIN-CONTAINING HISTONE DEMETHYLATION PROTEIN"/>
    <property type="match status" value="1"/>
</dbReference>
<dbReference type="GO" id="GO:0032454">
    <property type="term" value="F:histone H3K9 demethylase activity"/>
    <property type="evidence" value="ECO:0007669"/>
    <property type="project" value="InterPro"/>
</dbReference>
<feature type="compositionally biased region" description="Basic and acidic residues" evidence="7">
    <location>
        <begin position="54"/>
        <end position="72"/>
    </location>
</feature>
<reference evidence="9" key="1">
    <citation type="submission" date="2023-04" db="EMBL/GenBank/DDBJ databases">
        <authorList>
            <person name="Vijverberg K."/>
            <person name="Xiong W."/>
            <person name="Schranz E."/>
        </authorList>
    </citation>
    <scope>NUCLEOTIDE SEQUENCE</scope>
</reference>
<dbReference type="GO" id="GO:0031490">
    <property type="term" value="F:chromatin DNA binding"/>
    <property type="evidence" value="ECO:0007669"/>
    <property type="project" value="TreeGrafter"/>
</dbReference>
<keyword evidence="3" id="KW-0479">Metal-binding</keyword>
<proteinExistence type="inferred from homology"/>
<feature type="region of interest" description="Disordered" evidence="7">
    <location>
        <begin position="1"/>
        <end position="72"/>
    </location>
</feature>
<comment type="similarity">
    <text evidence="2">Belongs to the JARID1 histone demethylase family.</text>
</comment>
<comment type="subcellular location">
    <subcellularLocation>
        <location evidence="1">Nucleus</location>
    </subcellularLocation>
</comment>
<sequence length="196" mass="22576">MRRKRSTREDGISYTTSIYDDDVGQKKPRQLAPKKENTGGEEQDKRSQKASSSGKKDGLMPKPKHYAESKVPDENGNLVHVSSIICHQCQRNVKGIAVPCSKCTTKLYCVPCIIRWYPNMTEVMLYDCCPVCSDNCNCNSCLRDVHPKVKLKIDFKPDHDQRVRYSLYILHVLFPFLTRLKEEHIKEKAIESKIQE</sequence>
<keyword evidence="10" id="KW-1185">Reference proteome</keyword>
<dbReference type="Pfam" id="PF10497">
    <property type="entry name" value="zf-4CXXC_R1"/>
    <property type="match status" value="1"/>
</dbReference>
<dbReference type="GO" id="GO:0000118">
    <property type="term" value="C:histone deacetylase complex"/>
    <property type="evidence" value="ECO:0007669"/>
    <property type="project" value="TreeGrafter"/>
</dbReference>
<dbReference type="GO" id="GO:0003712">
    <property type="term" value="F:transcription coregulator activity"/>
    <property type="evidence" value="ECO:0007669"/>
    <property type="project" value="TreeGrafter"/>
</dbReference>
<evidence type="ECO:0000256" key="2">
    <source>
        <dbReference type="ARBA" id="ARBA00006801"/>
    </source>
</evidence>
<feature type="compositionally biased region" description="Basic and acidic residues" evidence="7">
    <location>
        <begin position="33"/>
        <end position="47"/>
    </location>
</feature>
<protein>
    <recommendedName>
        <fullName evidence="8">Zinc-finger domain-containing protein</fullName>
    </recommendedName>
</protein>
<evidence type="ECO:0000313" key="10">
    <source>
        <dbReference type="Proteomes" id="UP001177003"/>
    </source>
</evidence>
<evidence type="ECO:0000259" key="8">
    <source>
        <dbReference type="Pfam" id="PF10497"/>
    </source>
</evidence>
<evidence type="ECO:0000313" key="9">
    <source>
        <dbReference type="EMBL" id="CAI9285196.1"/>
    </source>
</evidence>
<keyword evidence="6" id="KW-0539">Nucleus</keyword>
<dbReference type="GO" id="GO:0000785">
    <property type="term" value="C:chromatin"/>
    <property type="evidence" value="ECO:0007669"/>
    <property type="project" value="TreeGrafter"/>
</dbReference>